<protein>
    <recommendedName>
        <fullName evidence="3">Integrase</fullName>
    </recommendedName>
</protein>
<gene>
    <name evidence="1" type="ORF">ISS99_00515</name>
</gene>
<accession>A0ABS2KB21</accession>
<reference evidence="1" key="1">
    <citation type="submission" date="2020-10" db="EMBL/GenBank/DDBJ databases">
        <title>Phylogeny of dyella-like bacteria.</title>
        <authorList>
            <person name="Fu J."/>
        </authorList>
    </citation>
    <scope>NUCLEOTIDE SEQUENCE</scope>
    <source>
        <strain evidence="1">DHON07</strain>
    </source>
</reference>
<dbReference type="EMBL" id="JADIKF010000028">
    <property type="protein sequence ID" value="MBM7127992.1"/>
    <property type="molecule type" value="Genomic_DNA"/>
</dbReference>
<organism evidence="1 2">
    <name type="scientific">Dyella mobilis</name>
    <dbReference type="NCBI Taxonomy" id="1849582"/>
    <lineage>
        <taxon>Bacteria</taxon>
        <taxon>Pseudomonadati</taxon>
        <taxon>Pseudomonadota</taxon>
        <taxon>Gammaproteobacteria</taxon>
        <taxon>Lysobacterales</taxon>
        <taxon>Rhodanobacteraceae</taxon>
        <taxon>Dyella</taxon>
    </lineage>
</organism>
<dbReference type="Proteomes" id="UP001430193">
    <property type="component" value="Unassembled WGS sequence"/>
</dbReference>
<evidence type="ECO:0008006" key="3">
    <source>
        <dbReference type="Google" id="ProtNLM"/>
    </source>
</evidence>
<keyword evidence="2" id="KW-1185">Reference proteome</keyword>
<evidence type="ECO:0000313" key="2">
    <source>
        <dbReference type="Proteomes" id="UP001430193"/>
    </source>
</evidence>
<name>A0ABS2KB21_9GAMM</name>
<proteinExistence type="predicted"/>
<evidence type="ECO:0000313" key="1">
    <source>
        <dbReference type="EMBL" id="MBM7127992.1"/>
    </source>
</evidence>
<comment type="caution">
    <text evidence="1">The sequence shown here is derived from an EMBL/GenBank/DDBJ whole genome shotgun (WGS) entry which is preliminary data.</text>
</comment>
<dbReference type="RefSeq" id="WP_204629609.1">
    <property type="nucleotide sequence ID" value="NZ_BSOC01000013.1"/>
</dbReference>
<sequence length="665" mass="75879">MKPIHLESRWKFPCSNPDYPSVIHNLSEFAEGAPDKKVGQGAYNWIGGFRGRPGLIEDLLPVIRSKYSKLNATSFKTVLDQLRGLFRFLDGYERLLEREGVDVQEVERLYHLTGTHLELMAKPAPEGWWPTLRHTQLQMIRTVILDAILANDLPEIHVQALPSPRRLQKDVPRQEEGLSLIRYLRSEVVTIFARWRRADKLAATGRNLLDIANRDGVKSLNDLELTEADAHTTYRALIEHTGNPLPSPAALREVLGLPVHSKLPLWWPHYSNDAKLPAGAKLGSLISFTDLSLGLYPWTDDLMLCSLLCLGRSGWNPSTLFSLNIGNWFSQYDDQATWVFAPKGRSEGAFQYTVSRTADSTSVFGIVKAIIARSAPIRAWLERNRHAHPTPDIALRSPWLGVSSRVNLLLFTVDPTQVKVANDHLKLAIARHNQWPRSKLQVRDTTIGDFRDIAAAWVYRNSRYSVWVTMLFLDHKQMSTTRGYLDTQAARQESHAAVKSVMDDVFEQIVVTRTWDAALTRAKVEGIDVSDGDKSRLNWYRSQRTYDGSVCEDHFNPPRNIDPANPRNGKVRCIQGHRCVASRCPLAKVFNESLPWIARRAAELEWQEEQTGMVRFSVSTDESDLEELRRTLKQWPEKEVEKELKHWLDRLRDGTHRPLRIAGQH</sequence>